<dbReference type="CDD" id="cd12797">
    <property type="entry name" value="M23_peptidase"/>
    <property type="match status" value="1"/>
</dbReference>
<dbReference type="Gene3D" id="2.70.70.10">
    <property type="entry name" value="Glucose Permease (Domain IIA)"/>
    <property type="match status" value="1"/>
</dbReference>
<dbReference type="STRING" id="526227.Mesil_0190"/>
<evidence type="ECO:0000256" key="1">
    <source>
        <dbReference type="ARBA" id="ARBA00022729"/>
    </source>
</evidence>
<keyword evidence="4" id="KW-0812">Transmembrane</keyword>
<organism evidence="6 7">
    <name type="scientific">Allomeiothermus silvanus (strain ATCC 700542 / DSM 9946 / NBRC 106475 / NCIMB 13440 / VI-R2)</name>
    <name type="common">Thermus silvanus</name>
    <dbReference type="NCBI Taxonomy" id="526227"/>
    <lineage>
        <taxon>Bacteria</taxon>
        <taxon>Thermotogati</taxon>
        <taxon>Deinococcota</taxon>
        <taxon>Deinococci</taxon>
        <taxon>Thermales</taxon>
        <taxon>Thermaceae</taxon>
        <taxon>Allomeiothermus</taxon>
    </lineage>
</organism>
<dbReference type="GO" id="GO:0004222">
    <property type="term" value="F:metalloendopeptidase activity"/>
    <property type="evidence" value="ECO:0007669"/>
    <property type="project" value="TreeGrafter"/>
</dbReference>
<dbReference type="InterPro" id="IPR016047">
    <property type="entry name" value="M23ase_b-sheet_dom"/>
</dbReference>
<dbReference type="KEGG" id="msv:Mesil_0190"/>
<keyword evidence="1" id="KW-0732">Signal</keyword>
<evidence type="ECO:0000259" key="5">
    <source>
        <dbReference type="Pfam" id="PF01551"/>
    </source>
</evidence>
<dbReference type="PANTHER" id="PTHR21666">
    <property type="entry name" value="PEPTIDASE-RELATED"/>
    <property type="match status" value="1"/>
</dbReference>
<dbReference type="Proteomes" id="UP000001916">
    <property type="component" value="Chromosome"/>
</dbReference>
<dbReference type="EMBL" id="CP002042">
    <property type="protein sequence ID" value="ADH62134.1"/>
    <property type="molecule type" value="Genomic_DNA"/>
</dbReference>
<feature type="transmembrane region" description="Helical" evidence="4">
    <location>
        <begin position="26"/>
        <end position="47"/>
    </location>
</feature>
<evidence type="ECO:0000256" key="2">
    <source>
        <dbReference type="SAM" id="Coils"/>
    </source>
</evidence>
<keyword evidence="4" id="KW-1133">Transmembrane helix</keyword>
<feature type="coiled-coil region" evidence="2">
    <location>
        <begin position="53"/>
        <end position="108"/>
    </location>
</feature>
<dbReference type="PANTHER" id="PTHR21666:SF289">
    <property type="entry name" value="L-ALA--D-GLU ENDOPEPTIDASE"/>
    <property type="match status" value="1"/>
</dbReference>
<evidence type="ECO:0000313" key="6">
    <source>
        <dbReference type="EMBL" id="ADH62134.1"/>
    </source>
</evidence>
<feature type="domain" description="M23ase beta-sheet core" evidence="5">
    <location>
        <begin position="203"/>
        <end position="297"/>
    </location>
</feature>
<dbReference type="SUPFAM" id="SSF51261">
    <property type="entry name" value="Duplicated hybrid motif"/>
    <property type="match status" value="1"/>
</dbReference>
<dbReference type="eggNOG" id="COG0739">
    <property type="taxonomic scope" value="Bacteria"/>
</dbReference>
<evidence type="ECO:0000256" key="4">
    <source>
        <dbReference type="SAM" id="Phobius"/>
    </source>
</evidence>
<gene>
    <name evidence="6" type="ordered locus">Mesil_0190</name>
</gene>
<proteinExistence type="predicted"/>
<keyword evidence="2" id="KW-0175">Coiled coil</keyword>
<keyword evidence="7" id="KW-1185">Reference proteome</keyword>
<feature type="region of interest" description="Disordered" evidence="3">
    <location>
        <begin position="118"/>
        <end position="137"/>
    </location>
</feature>
<evidence type="ECO:0000256" key="3">
    <source>
        <dbReference type="SAM" id="MobiDB-lite"/>
    </source>
</evidence>
<dbReference type="FunFam" id="2.70.70.10:FF:000006">
    <property type="entry name" value="M23 family peptidase"/>
    <property type="match status" value="1"/>
</dbReference>
<accession>D7BGY0</accession>
<keyword evidence="4" id="KW-0472">Membrane</keyword>
<dbReference type="Pfam" id="PF01551">
    <property type="entry name" value="Peptidase_M23"/>
    <property type="match status" value="1"/>
</dbReference>
<name>D7BGY0_ALLS1</name>
<dbReference type="OrthoDB" id="9809488at2"/>
<sequence>MHRRPVRYTLWLARTGAAPKSFSLPVWVPLVLVLLLMVWTGVNIYVWNRTAEMRNLQLRLASLSQQAQQLALQLEAEKTRNYRLSNQAQTTLKSLETLEAEINRLRERAGLPKIRLVPTRNSAPRSGAPASGGGEPASLEQVWMGIAHQLKEYGEKLSDLEPALAETLRREAAIPSGIPLAFYDRLTSTFGYRRNPFGRGFEFHNGLDLAAPPGTPVYAAASGTVVSAGWNGVFGQAVEIDHGYGYRTLYGHLSRIEVRVGDQLEKGDLVGRVGSTGRSSGPHLHYTVFRNGLAVDPSPYVFP</sequence>
<protein>
    <submittedName>
        <fullName evidence="6">Peptidase M23</fullName>
    </submittedName>
</protein>
<reference evidence="6 7" key="1">
    <citation type="journal article" date="2010" name="Stand. Genomic Sci.">
        <title>Complete genome sequence of Meiothermus silvanus type strain (VI-R2).</title>
        <authorList>
            <person name="Sikorski J."/>
            <person name="Tindall B.J."/>
            <person name="Lowry S."/>
            <person name="Lucas S."/>
            <person name="Nolan M."/>
            <person name="Copeland A."/>
            <person name="Glavina Del Rio T."/>
            <person name="Tice H."/>
            <person name="Cheng J.F."/>
            <person name="Han C."/>
            <person name="Pitluck S."/>
            <person name="Liolios K."/>
            <person name="Ivanova N."/>
            <person name="Mavromatis K."/>
            <person name="Mikhailova N."/>
            <person name="Pati A."/>
            <person name="Goodwin L."/>
            <person name="Chen A."/>
            <person name="Palaniappan K."/>
            <person name="Land M."/>
            <person name="Hauser L."/>
            <person name="Chang Y.J."/>
            <person name="Jeffries C.D."/>
            <person name="Rohde M."/>
            <person name="Goker M."/>
            <person name="Woyke T."/>
            <person name="Bristow J."/>
            <person name="Eisen J.A."/>
            <person name="Markowitz V."/>
            <person name="Hugenholtz P."/>
            <person name="Kyrpides N.C."/>
            <person name="Klenk H.P."/>
            <person name="Lapidus A."/>
        </authorList>
    </citation>
    <scope>NUCLEOTIDE SEQUENCE [LARGE SCALE GENOMIC DNA]</scope>
    <source>
        <strain evidence="7">ATCC 700542 / DSM 9946 / VI-R2</strain>
    </source>
</reference>
<dbReference type="RefSeq" id="WP_013156741.1">
    <property type="nucleotide sequence ID" value="NC_014212.1"/>
</dbReference>
<dbReference type="HOGENOM" id="CLU_029425_2_4_0"/>
<dbReference type="AlphaFoldDB" id="D7BGY0"/>
<dbReference type="InterPro" id="IPR011055">
    <property type="entry name" value="Dup_hybrid_motif"/>
</dbReference>
<evidence type="ECO:0000313" key="7">
    <source>
        <dbReference type="Proteomes" id="UP000001916"/>
    </source>
</evidence>
<dbReference type="InterPro" id="IPR050570">
    <property type="entry name" value="Cell_wall_metabolism_enzyme"/>
</dbReference>